<dbReference type="InterPro" id="IPR036291">
    <property type="entry name" value="NAD(P)-bd_dom_sf"/>
</dbReference>
<feature type="compositionally biased region" description="Basic and acidic residues" evidence="4">
    <location>
        <begin position="581"/>
        <end position="607"/>
    </location>
</feature>
<keyword evidence="1" id="KW-0808">Transferase</keyword>
<evidence type="ECO:0000256" key="2">
    <source>
        <dbReference type="ARBA" id="ARBA00022741"/>
    </source>
</evidence>
<dbReference type="CDD" id="cd22967">
    <property type="entry name" value="DD_AK7"/>
    <property type="match status" value="1"/>
</dbReference>
<dbReference type="InterPro" id="IPR007858">
    <property type="entry name" value="Dpy-30_motif"/>
</dbReference>
<dbReference type="GeneTree" id="ENSGT00390000015102"/>
<dbReference type="Gene3D" id="1.20.890.10">
    <property type="entry name" value="cAMP-dependent protein kinase regulatory subunit, dimerization-anchoring domain"/>
    <property type="match status" value="1"/>
</dbReference>
<dbReference type="Pfam" id="PF05186">
    <property type="entry name" value="Dpy-30"/>
    <property type="match status" value="1"/>
</dbReference>
<dbReference type="OMA" id="GHVEDDF"/>
<dbReference type="PRINTS" id="PR00094">
    <property type="entry name" value="ADENYLTKNASE"/>
</dbReference>
<name>A0A4W4HDY5_ELEEL</name>
<reference evidence="5" key="3">
    <citation type="submission" date="2020-05" db="EMBL/GenBank/DDBJ databases">
        <title>Electrophorus electricus (electric eel) genome, fEleEle1, primary haplotype.</title>
        <authorList>
            <person name="Myers G."/>
            <person name="Meyer A."/>
            <person name="Fedrigo O."/>
            <person name="Formenti G."/>
            <person name="Rhie A."/>
            <person name="Tracey A."/>
            <person name="Sims Y."/>
            <person name="Jarvis E.D."/>
        </authorList>
    </citation>
    <scope>NUCLEOTIDE SEQUENCE [LARGE SCALE GENOMIC DNA]</scope>
</reference>
<accession>A0A4W4HDY5</accession>
<sequence>MAEETNRVKHPSKRVFINTVDSYASKYIAKFLAACATGAALVEDTDAELDEEGGSVQDEQVKTSKEGTFQVVGTTSGKIEEKSNFIAEEYTNLTREELFHHLMDSDVIIYNITEHADQIEEASWAVSALHKEIDAFAESKMFILISTVMTWATSKPVDPDDPEIPFTEEDYRRRKPHPNFKDHIAVEKLVVKLGKTFHVIFILRSLVPVFGEGSNSIPAIHINDLAGIVQNLIDRKPKPQYFLAVDDSKNTINDIVRTIAFVLGPGKTQNVPKEDVYLVQDLRQAQIDSLFVNLRMEAVFLKENFNISWVSETGMVENIRRVTEEYKLTRGLLPVHICVLGPPAVGKSTVAEKICKHYKLHHVKLNDTITETLAYLVRDNQNGESAHAEFLETLKESMEQNEGHLEEQYIIQIMKDKLESKPCVNQGFVLDGFPQTYEQAKELFTDDDEPEDARMEIPPHNIKIIPEFVFALDATDAFLTERVLNLPESVVQGTSFSYEKFPRSLALFRENNLEDVTVLNYFDELGIHPKHIGITTNDNLEYLQVMEKVMRSVGEPKNYGPSTEEVWQEERRQAERRLRQQEERRAEVEHREAEEESQHLEEMKREEEELLQTQSEPLRRYLIDNVMPTLTQGLIECCKVRPSDPVDFLAEYLFKNNPQVE</sequence>
<reference evidence="6" key="1">
    <citation type="journal article" date="2014" name="Science">
        <title>Nonhuman genetics. Genomic basis for the convergent evolution of electric organs.</title>
        <authorList>
            <person name="Gallant J.R."/>
            <person name="Traeger L.L."/>
            <person name="Volkening J.D."/>
            <person name="Moffett H."/>
            <person name="Chen P.H."/>
            <person name="Novina C.D."/>
            <person name="Phillips G.N.Jr."/>
            <person name="Anand R."/>
            <person name="Wells G.B."/>
            <person name="Pinch M."/>
            <person name="Guth R."/>
            <person name="Unguez G.A."/>
            <person name="Albert J.S."/>
            <person name="Zakon H.H."/>
            <person name="Samanta M.P."/>
            <person name="Sussman M.R."/>
        </authorList>
    </citation>
    <scope>NUCLEOTIDE SEQUENCE [LARGE SCALE GENOMIC DNA]</scope>
</reference>
<dbReference type="CDD" id="cd01428">
    <property type="entry name" value="ADK"/>
    <property type="match status" value="1"/>
</dbReference>
<keyword evidence="6" id="KW-1185">Reference proteome</keyword>
<dbReference type="InterPro" id="IPR027417">
    <property type="entry name" value="P-loop_NTPase"/>
</dbReference>
<evidence type="ECO:0000256" key="4">
    <source>
        <dbReference type="SAM" id="MobiDB-lite"/>
    </source>
</evidence>
<dbReference type="Gene3D" id="3.40.50.720">
    <property type="entry name" value="NAD(P)-binding Rossmann-like Domain"/>
    <property type="match status" value="1"/>
</dbReference>
<dbReference type="GO" id="GO:0006139">
    <property type="term" value="P:nucleobase-containing compound metabolic process"/>
    <property type="evidence" value="ECO:0007669"/>
    <property type="project" value="InterPro"/>
</dbReference>
<dbReference type="AlphaFoldDB" id="A0A4W4HDY5"/>
<evidence type="ECO:0000256" key="3">
    <source>
        <dbReference type="ARBA" id="ARBA00022777"/>
    </source>
</evidence>
<gene>
    <name evidence="5" type="primary">ak7b</name>
</gene>
<dbReference type="GO" id="GO:0019205">
    <property type="term" value="F:nucleobase-containing compound kinase activity"/>
    <property type="evidence" value="ECO:0007669"/>
    <property type="project" value="InterPro"/>
</dbReference>
<dbReference type="SUPFAM" id="SSF51735">
    <property type="entry name" value="NAD(P)-binding Rossmann-fold domains"/>
    <property type="match status" value="1"/>
</dbReference>
<evidence type="ECO:0000313" key="6">
    <source>
        <dbReference type="Proteomes" id="UP000314983"/>
    </source>
</evidence>
<dbReference type="STRING" id="8005.ENSEEEP00000046847"/>
<organism evidence="5 6">
    <name type="scientific">Electrophorus electricus</name>
    <name type="common">Electric eel</name>
    <name type="synonym">Gymnotus electricus</name>
    <dbReference type="NCBI Taxonomy" id="8005"/>
    <lineage>
        <taxon>Eukaryota</taxon>
        <taxon>Metazoa</taxon>
        <taxon>Chordata</taxon>
        <taxon>Craniata</taxon>
        <taxon>Vertebrata</taxon>
        <taxon>Euteleostomi</taxon>
        <taxon>Actinopterygii</taxon>
        <taxon>Neopterygii</taxon>
        <taxon>Teleostei</taxon>
        <taxon>Ostariophysi</taxon>
        <taxon>Gymnotiformes</taxon>
        <taxon>Gymnotoidei</taxon>
        <taxon>Gymnotidae</taxon>
        <taxon>Electrophorus</taxon>
    </lineage>
</organism>
<dbReference type="PANTHER" id="PTHR23359">
    <property type="entry name" value="NUCLEOTIDE KINASE"/>
    <property type="match status" value="1"/>
</dbReference>
<dbReference type="Gene3D" id="3.40.50.300">
    <property type="entry name" value="P-loop containing nucleotide triphosphate hydrolases"/>
    <property type="match status" value="1"/>
</dbReference>
<evidence type="ECO:0000313" key="5">
    <source>
        <dbReference type="Ensembl" id="ENSEEEP00000046847.2"/>
    </source>
</evidence>
<reference evidence="5" key="5">
    <citation type="submission" date="2025-09" db="UniProtKB">
        <authorList>
            <consortium name="Ensembl"/>
        </authorList>
    </citation>
    <scope>IDENTIFICATION</scope>
</reference>
<feature type="region of interest" description="Disordered" evidence="4">
    <location>
        <begin position="581"/>
        <end position="611"/>
    </location>
</feature>
<proteinExistence type="predicted"/>
<evidence type="ECO:0000256" key="1">
    <source>
        <dbReference type="ARBA" id="ARBA00022679"/>
    </source>
</evidence>
<evidence type="ECO:0008006" key="7">
    <source>
        <dbReference type="Google" id="ProtNLM"/>
    </source>
</evidence>
<keyword evidence="2" id="KW-0547">Nucleotide-binding</keyword>
<dbReference type="InterPro" id="IPR047499">
    <property type="entry name" value="DD_AK7"/>
</dbReference>
<dbReference type="Ensembl" id="ENSEEET00000047365.2">
    <property type="protein sequence ID" value="ENSEEEP00000046847.2"/>
    <property type="gene ID" value="ENSEEEG00000022054.2"/>
</dbReference>
<dbReference type="SUPFAM" id="SSF52540">
    <property type="entry name" value="P-loop containing nucleoside triphosphate hydrolases"/>
    <property type="match status" value="1"/>
</dbReference>
<dbReference type="Pfam" id="PF00406">
    <property type="entry name" value="ADK"/>
    <property type="match status" value="1"/>
</dbReference>
<dbReference type="Proteomes" id="UP000314983">
    <property type="component" value="Chromosome 13"/>
</dbReference>
<dbReference type="GO" id="GO:0005524">
    <property type="term" value="F:ATP binding"/>
    <property type="evidence" value="ECO:0007669"/>
    <property type="project" value="InterPro"/>
</dbReference>
<reference evidence="5" key="4">
    <citation type="submission" date="2025-08" db="UniProtKB">
        <authorList>
            <consortium name="Ensembl"/>
        </authorList>
    </citation>
    <scope>IDENTIFICATION</scope>
</reference>
<keyword evidence="3" id="KW-0418">Kinase</keyword>
<protein>
    <recommendedName>
        <fullName evidence="7">Nucleoside-diphosphate kinase</fullName>
    </recommendedName>
</protein>
<dbReference type="InterPro" id="IPR000850">
    <property type="entry name" value="Adenylat/UMP-CMP_kin"/>
</dbReference>
<reference evidence="6" key="2">
    <citation type="journal article" date="2017" name="Sci. Adv.">
        <title>A tail of two voltages: Proteomic comparison of the three electric organs of the electric eel.</title>
        <authorList>
            <person name="Traeger L.L."/>
            <person name="Sabat G."/>
            <person name="Barrett-Wilt G.A."/>
            <person name="Wells G.B."/>
            <person name="Sussman M.R."/>
        </authorList>
    </citation>
    <scope>NUCLEOTIDE SEQUENCE [LARGE SCALE GENOMIC DNA]</scope>
</reference>